<dbReference type="GO" id="GO:0042393">
    <property type="term" value="F:histone binding"/>
    <property type="evidence" value="ECO:0000318"/>
    <property type="project" value="GO_Central"/>
</dbReference>
<dbReference type="Proteomes" id="UP000006727">
    <property type="component" value="Chromosome 9"/>
</dbReference>
<dbReference type="SUPFAM" id="SSF50978">
    <property type="entry name" value="WD40 repeat-like"/>
    <property type="match status" value="1"/>
</dbReference>
<dbReference type="Gramene" id="Pp3c9_18230V3.1">
    <property type="protein sequence ID" value="Pp3c9_18230V3.1"/>
    <property type="gene ID" value="Pp3c9_18230"/>
</dbReference>
<dbReference type="EMBL" id="ABEU02000009">
    <property type="protein sequence ID" value="PNR48383.1"/>
    <property type="molecule type" value="Genomic_DNA"/>
</dbReference>
<feature type="region of interest" description="Disordered" evidence="2">
    <location>
        <begin position="213"/>
        <end position="244"/>
    </location>
</feature>
<protein>
    <submittedName>
        <fullName evidence="3 4">Uncharacterized protein</fullName>
    </submittedName>
</protein>
<evidence type="ECO:0000256" key="2">
    <source>
        <dbReference type="SAM" id="MobiDB-lite"/>
    </source>
</evidence>
<dbReference type="PANTHER" id="PTHR14604:SF7">
    <property type="match status" value="1"/>
</dbReference>
<dbReference type="Gene3D" id="2.130.10.10">
    <property type="entry name" value="YVTN repeat-like/Quinoprotein amine dehydrogenase"/>
    <property type="match status" value="1"/>
</dbReference>
<keyword evidence="5" id="KW-1185">Reference proteome</keyword>
<dbReference type="PROSITE" id="PS50082">
    <property type="entry name" value="WD_REPEATS_2"/>
    <property type="match status" value="2"/>
</dbReference>
<feature type="region of interest" description="Disordered" evidence="2">
    <location>
        <begin position="101"/>
        <end position="125"/>
    </location>
</feature>
<reference evidence="4" key="3">
    <citation type="submission" date="2020-12" db="UniProtKB">
        <authorList>
            <consortium name="EnsemblPlants"/>
        </authorList>
    </citation>
    <scope>IDENTIFICATION</scope>
</reference>
<organism evidence="3">
    <name type="scientific">Physcomitrium patens</name>
    <name type="common">Spreading-leaved earth moss</name>
    <name type="synonym">Physcomitrella patens</name>
    <dbReference type="NCBI Taxonomy" id="3218"/>
    <lineage>
        <taxon>Eukaryota</taxon>
        <taxon>Viridiplantae</taxon>
        <taxon>Streptophyta</taxon>
        <taxon>Embryophyta</taxon>
        <taxon>Bryophyta</taxon>
        <taxon>Bryophytina</taxon>
        <taxon>Bryopsida</taxon>
        <taxon>Funariidae</taxon>
        <taxon>Funariales</taxon>
        <taxon>Funariaceae</taxon>
        <taxon>Physcomitrium</taxon>
    </lineage>
</organism>
<keyword evidence="1" id="KW-0853">WD repeat</keyword>
<gene>
    <name evidence="4" type="primary">LOC112286321</name>
    <name evidence="3" type="ORF">PHYPA_012859</name>
</gene>
<evidence type="ECO:0000313" key="4">
    <source>
        <dbReference type="EnsemblPlants" id="Pp3c9_18230V3.1"/>
    </source>
</evidence>
<evidence type="ECO:0000313" key="5">
    <source>
        <dbReference type="Proteomes" id="UP000006727"/>
    </source>
</evidence>
<dbReference type="STRING" id="3218.A0A2K1K3M8"/>
<dbReference type="EnsemblPlants" id="Pp3c9_18230V3.1">
    <property type="protein sequence ID" value="Pp3c9_18230V3.1"/>
    <property type="gene ID" value="Pp3c9_18230"/>
</dbReference>
<feature type="repeat" description="WD" evidence="1">
    <location>
        <begin position="879"/>
        <end position="911"/>
    </location>
</feature>
<dbReference type="AlphaFoldDB" id="A0A2K1K3M8"/>
<name>A0A2K1K3M8_PHYPA</name>
<dbReference type="InterPro" id="IPR036322">
    <property type="entry name" value="WD40_repeat_dom_sf"/>
</dbReference>
<proteinExistence type="predicted"/>
<dbReference type="EnsemblPlants" id="Pp3c9_18230V3.2">
    <property type="protein sequence ID" value="Pp3c9_18230V3.2"/>
    <property type="gene ID" value="Pp3c9_18230"/>
</dbReference>
<feature type="region of interest" description="Disordered" evidence="2">
    <location>
        <begin position="381"/>
        <end position="418"/>
    </location>
</feature>
<dbReference type="PaxDb" id="3218-PP1S89_237V6.1"/>
<dbReference type="SMART" id="SM00320">
    <property type="entry name" value="WD40"/>
    <property type="match status" value="6"/>
</dbReference>
<feature type="compositionally biased region" description="Basic and acidic residues" evidence="2">
    <location>
        <begin position="334"/>
        <end position="343"/>
    </location>
</feature>
<sequence length="934" mass="103246">MQMSSSSTSISGGVITCVHYERTFSCGHLNVDKILECSFLSECRDSGEHCYLSVLVSIGTDISCIFREQQGIMRWLAFYCSQMIETTEVVFLMDGESSMGQSSASEDKKRLRDQSNNGDGLLVNRGKPVSEKWKPVWLWLQSLGRTRIVDSAEVTAWLESNPAYAAEMRQYHTHGVLVHYVQKCHQRLVYGRNYKGEGKKLTKKVIGIQPPSAKKLPERRSTNDVRLPNGRFGSKTSKESPEGQHGDLYQLLWSHELVKNLFPPSKADKHGIDKADETSILDSETWRDQWRILLDGEKGDAEVDLKAEDKVHKLRGTSPYPKRIKKQRFFYSPERPDRAEPSTKEANTSAEALDKVDPLIQYELILKLEMRLKETLSRCKGQAYDTHGPSKVEKPKQAGGRTPRSDDSGRNSRGSSDTHINAWAFSEASIGTENVAPSVVQSLAEREQGANSGTVAYRPNEVGTRGKRWISVLNGWDSLEKQKLGPSNWLQKRAYSSWMPIWCAYTSSSAIAQPLGSTRTDQGIQKVLDVRFHPGGEPLLAVSCNEPPHELLLYNLESGRGKELIGHNTQIQAVEFALRGERVVSCASNIVKVWNSRSGICLHTLGPESDDGIPGHTKKISAMTVNELQPCLAATSGGDGDNKLLLWNVLTGELASDLNAAYRQEQTDLLSMDALKFCNEKYFICGSDSPGGKPAIVQIWDIDALTNLATFPAHDTYITCLDTNASGSCVITGAGDGSVSLFDVRTGGSIVRLPLSSTWEVTSVSFSSCETFFQASCTGNCTFVWDMRMMPLKTGPRCVAQPPPLAQEKSFRALHHLSHGDPMPTSENAFQVPGYVDIGDQGVNDARWFENEAILVTASGTGSVAMWNPSLGQPCVQHIASHSRCINTVAVSPKDQFICTGGDDQKVVLYQNTRQKSCPPWRLTHPLRDDAFVD</sequence>
<accession>A0A2K1K3M8</accession>
<dbReference type="PANTHER" id="PTHR14604">
    <property type="entry name" value="WD40 REPEAT PF20"/>
    <property type="match status" value="1"/>
</dbReference>
<dbReference type="InterPro" id="IPR001680">
    <property type="entry name" value="WD40_rpt"/>
</dbReference>
<dbReference type="Pfam" id="PF00400">
    <property type="entry name" value="WD40"/>
    <property type="match status" value="3"/>
</dbReference>
<reference evidence="3 5" key="2">
    <citation type="journal article" date="2018" name="Plant J.">
        <title>The Physcomitrella patens chromosome-scale assembly reveals moss genome structure and evolution.</title>
        <authorList>
            <person name="Lang D."/>
            <person name="Ullrich K.K."/>
            <person name="Murat F."/>
            <person name="Fuchs J."/>
            <person name="Jenkins J."/>
            <person name="Haas F.B."/>
            <person name="Piednoel M."/>
            <person name="Gundlach H."/>
            <person name="Van Bel M."/>
            <person name="Meyberg R."/>
            <person name="Vives C."/>
            <person name="Morata J."/>
            <person name="Symeonidi A."/>
            <person name="Hiss M."/>
            <person name="Muchero W."/>
            <person name="Kamisugi Y."/>
            <person name="Saleh O."/>
            <person name="Blanc G."/>
            <person name="Decker E.L."/>
            <person name="van Gessel N."/>
            <person name="Grimwood J."/>
            <person name="Hayes R.D."/>
            <person name="Graham S.W."/>
            <person name="Gunter L.E."/>
            <person name="McDaniel S.F."/>
            <person name="Hoernstein S.N.W."/>
            <person name="Larsson A."/>
            <person name="Li F.W."/>
            <person name="Perroud P.F."/>
            <person name="Phillips J."/>
            <person name="Ranjan P."/>
            <person name="Rokshar D.S."/>
            <person name="Rothfels C.J."/>
            <person name="Schneider L."/>
            <person name="Shu S."/>
            <person name="Stevenson D.W."/>
            <person name="Thummler F."/>
            <person name="Tillich M."/>
            <person name="Villarreal Aguilar J.C."/>
            <person name="Widiez T."/>
            <person name="Wong G.K."/>
            <person name="Wymore A."/>
            <person name="Zhang Y."/>
            <person name="Zimmer A.D."/>
            <person name="Quatrano R.S."/>
            <person name="Mayer K.F.X."/>
            <person name="Goodstein D."/>
            <person name="Casacuberta J.M."/>
            <person name="Vandepoele K."/>
            <person name="Reski R."/>
            <person name="Cuming A.C."/>
            <person name="Tuskan G.A."/>
            <person name="Maumus F."/>
            <person name="Salse J."/>
            <person name="Schmutz J."/>
            <person name="Rensing S.A."/>
        </authorList>
    </citation>
    <scope>NUCLEOTIDE SEQUENCE [LARGE SCALE GENOMIC DNA]</scope>
    <source>
        <strain evidence="4 5">cv. Gransden 2004</strain>
    </source>
</reference>
<evidence type="ECO:0000256" key="1">
    <source>
        <dbReference type="PROSITE-ProRule" id="PRU00221"/>
    </source>
</evidence>
<dbReference type="InterPro" id="IPR050995">
    <property type="entry name" value="WD-F-box_domain-protein"/>
</dbReference>
<evidence type="ECO:0000313" key="3">
    <source>
        <dbReference type="EMBL" id="PNR48383.1"/>
    </source>
</evidence>
<feature type="repeat" description="WD" evidence="1">
    <location>
        <begin position="711"/>
        <end position="752"/>
    </location>
</feature>
<dbReference type="GO" id="GO:0048188">
    <property type="term" value="C:Set1C/COMPASS complex"/>
    <property type="evidence" value="ECO:0000318"/>
    <property type="project" value="GO_Central"/>
</dbReference>
<reference evidence="3 5" key="1">
    <citation type="journal article" date="2008" name="Science">
        <title>The Physcomitrella genome reveals evolutionary insights into the conquest of land by plants.</title>
        <authorList>
            <person name="Rensing S."/>
            <person name="Lang D."/>
            <person name="Zimmer A."/>
            <person name="Terry A."/>
            <person name="Salamov A."/>
            <person name="Shapiro H."/>
            <person name="Nishiyama T."/>
            <person name="Perroud P.-F."/>
            <person name="Lindquist E."/>
            <person name="Kamisugi Y."/>
            <person name="Tanahashi T."/>
            <person name="Sakakibara K."/>
            <person name="Fujita T."/>
            <person name="Oishi K."/>
            <person name="Shin-I T."/>
            <person name="Kuroki Y."/>
            <person name="Toyoda A."/>
            <person name="Suzuki Y."/>
            <person name="Hashimoto A."/>
            <person name="Yamaguchi K."/>
            <person name="Sugano A."/>
            <person name="Kohara Y."/>
            <person name="Fujiyama A."/>
            <person name="Anterola A."/>
            <person name="Aoki S."/>
            <person name="Ashton N."/>
            <person name="Barbazuk W.B."/>
            <person name="Barker E."/>
            <person name="Bennetzen J."/>
            <person name="Bezanilla M."/>
            <person name="Blankenship R."/>
            <person name="Cho S.H."/>
            <person name="Dutcher S."/>
            <person name="Estelle M."/>
            <person name="Fawcett J.A."/>
            <person name="Gundlach H."/>
            <person name="Hanada K."/>
            <person name="Heyl A."/>
            <person name="Hicks K.A."/>
            <person name="Hugh J."/>
            <person name="Lohr M."/>
            <person name="Mayer K."/>
            <person name="Melkozernov A."/>
            <person name="Murata T."/>
            <person name="Nelson D."/>
            <person name="Pils B."/>
            <person name="Prigge M."/>
            <person name="Reiss B."/>
            <person name="Renner T."/>
            <person name="Rombauts S."/>
            <person name="Rushton P."/>
            <person name="Sanderfoot A."/>
            <person name="Schween G."/>
            <person name="Shiu S.-H."/>
            <person name="Stueber K."/>
            <person name="Theodoulou F.L."/>
            <person name="Tu H."/>
            <person name="Van de Peer Y."/>
            <person name="Verrier P.J."/>
            <person name="Waters E."/>
            <person name="Wood A."/>
            <person name="Yang L."/>
            <person name="Cove D."/>
            <person name="Cuming A."/>
            <person name="Hasebe M."/>
            <person name="Lucas S."/>
            <person name="Mishler D.B."/>
            <person name="Reski R."/>
            <person name="Grigoriev I."/>
            <person name="Quatrano R.S."/>
            <person name="Boore J.L."/>
        </authorList>
    </citation>
    <scope>NUCLEOTIDE SEQUENCE [LARGE SCALE GENOMIC DNA]</scope>
    <source>
        <strain evidence="4 5">cv. Gransden 2004</strain>
    </source>
</reference>
<dbReference type="InterPro" id="IPR015943">
    <property type="entry name" value="WD40/YVTN_repeat-like_dom_sf"/>
</dbReference>
<dbReference type="Gramene" id="Pp3c9_18230V3.2">
    <property type="protein sequence ID" value="Pp3c9_18230V3.2"/>
    <property type="gene ID" value="Pp3c9_18230"/>
</dbReference>
<feature type="region of interest" description="Disordered" evidence="2">
    <location>
        <begin position="326"/>
        <end position="350"/>
    </location>
</feature>